<feature type="signal peptide" evidence="2">
    <location>
        <begin position="1"/>
        <end position="18"/>
    </location>
</feature>
<evidence type="ECO:0000256" key="1">
    <source>
        <dbReference type="SAM" id="MobiDB-lite"/>
    </source>
</evidence>
<evidence type="ECO:0000256" key="2">
    <source>
        <dbReference type="SAM" id="SignalP"/>
    </source>
</evidence>
<protein>
    <recommendedName>
        <fullName evidence="5">DUF4890 domain-containing protein</fullName>
    </recommendedName>
</protein>
<sequence>MKKLVFVAVMLVGFLTFAQEKAEQKRDRKARMENRESLSPEQQAEIQVKRMTLQLDLNSKQQGEIKKIVLEQAKKREAKKAQWKANKEAGKTISKDEKFAMKNEALDEQIAMKAEMKKILTADQFSKWEANHAERKDKMESRRNKKAKKENERK</sequence>
<dbReference type="OrthoDB" id="956918at2"/>
<evidence type="ECO:0008006" key="5">
    <source>
        <dbReference type="Google" id="ProtNLM"/>
    </source>
</evidence>
<feature type="chain" id="PRO_5020336492" description="DUF4890 domain-containing protein" evidence="2">
    <location>
        <begin position="19"/>
        <end position="154"/>
    </location>
</feature>
<gene>
    <name evidence="3" type="ORF">EQG68_06460</name>
</gene>
<proteinExistence type="predicted"/>
<evidence type="ECO:0000313" key="4">
    <source>
        <dbReference type="Proteomes" id="UP000289734"/>
    </source>
</evidence>
<dbReference type="EMBL" id="SBKQ01000005">
    <property type="protein sequence ID" value="RXR33126.1"/>
    <property type="molecule type" value="Genomic_DNA"/>
</dbReference>
<feature type="region of interest" description="Disordered" evidence="1">
    <location>
        <begin position="23"/>
        <end position="43"/>
    </location>
</feature>
<evidence type="ECO:0000313" key="3">
    <source>
        <dbReference type="EMBL" id="RXR33126.1"/>
    </source>
</evidence>
<feature type="compositionally biased region" description="Basic and acidic residues" evidence="1">
    <location>
        <begin position="23"/>
        <end position="38"/>
    </location>
</feature>
<feature type="region of interest" description="Disordered" evidence="1">
    <location>
        <begin position="121"/>
        <end position="154"/>
    </location>
</feature>
<organism evidence="3 4">
    <name type="scientific">Flavobacterium piscinae</name>
    <dbReference type="NCBI Taxonomy" id="2506424"/>
    <lineage>
        <taxon>Bacteria</taxon>
        <taxon>Pseudomonadati</taxon>
        <taxon>Bacteroidota</taxon>
        <taxon>Flavobacteriia</taxon>
        <taxon>Flavobacteriales</taxon>
        <taxon>Flavobacteriaceae</taxon>
        <taxon>Flavobacterium</taxon>
    </lineage>
</organism>
<comment type="caution">
    <text evidence="3">The sequence shown here is derived from an EMBL/GenBank/DDBJ whole genome shotgun (WGS) entry which is preliminary data.</text>
</comment>
<dbReference type="AlphaFoldDB" id="A0A4V1N4R9"/>
<dbReference type="Proteomes" id="UP000289734">
    <property type="component" value="Unassembled WGS sequence"/>
</dbReference>
<accession>A0A4V1N4R9</accession>
<dbReference type="Gene3D" id="1.20.120.1490">
    <property type="match status" value="1"/>
</dbReference>
<dbReference type="RefSeq" id="WP_129463970.1">
    <property type="nucleotide sequence ID" value="NZ_SBKQ01000005.1"/>
</dbReference>
<reference evidence="4" key="1">
    <citation type="submission" date="2019-01" db="EMBL/GenBank/DDBJ databases">
        <title>Cytophagaceae bacterium strain CAR-16.</title>
        <authorList>
            <person name="Chen W.-M."/>
        </authorList>
    </citation>
    <scope>NUCLEOTIDE SEQUENCE [LARGE SCALE GENOMIC DNA]</scope>
    <source>
        <strain evidence="4">ICH-30</strain>
    </source>
</reference>
<feature type="compositionally biased region" description="Basic and acidic residues" evidence="1">
    <location>
        <begin position="129"/>
        <end position="142"/>
    </location>
</feature>
<keyword evidence="4" id="KW-1185">Reference proteome</keyword>
<name>A0A4V1N4R9_9FLAO</name>
<keyword evidence="2" id="KW-0732">Signal</keyword>